<evidence type="ECO:0000256" key="6">
    <source>
        <dbReference type="SAM" id="MobiDB-lite"/>
    </source>
</evidence>
<dbReference type="PANTHER" id="PTHR19865:SF0">
    <property type="entry name" value="U3 SMALL NUCLEOLAR RNA-INTERACTING PROTEIN 2"/>
    <property type="match status" value="1"/>
</dbReference>
<keyword evidence="4" id="KW-0539">Nucleus</keyword>
<comment type="subcellular location">
    <subcellularLocation>
        <location evidence="1">Nucleus</location>
    </subcellularLocation>
</comment>
<sequence>MSSFFTLPASQRKRKRDDRATAPASKKRGVSGNGNAGEKKAKERRERDESISESELDDDEELSSSAESAASAASEESEPESDEGETAADKRLKLAERYLENIREEVDEVGFDAAEIDRDLIAERLKEDVDEFKGRVFRQIAAQLSFSTASHSFFRADTQTTTSIAVHPPYVYTVSKDKTLIKWELATPTPAGSSESDNANGAGGRRPRPQRKKPKNIKYTRGLQKVAESEEQQGHTGNILAVAVSPSGKYVATGGADKKLIIWDAATLTPQKTFTHHRDAVSGLAFARHISSMSSGEQLFSGSFDRTIKTWSLSASGHAYVETLFGHQDHVTNLAAMTIDQCVSVGARDRTARLWKVIDETQLVFRGGSAKAQYQENNIDCVAVIPPNHFVTGSDSGSICLWSIHKKKPIYTIPLAHGLDPLPPLDELSPEVDKETAAQNSRFLRPTPRWITALTTLPGTDIVLSGSWDGWIRAWKISEDKKMIYPLGAVGGGAITPSPSSQLQETLRFDSDMMEVDQNNKHRESSEEAESEPLLKGVVNDIAVFERRPEHTKPGQKPKKSKSKTGDKSAPEPRGLCIVAALGKEPRFGRWKCFKNNNHYGPASEGRNGAVVFEVPFAEGAPVESAEDAPTTA</sequence>
<feature type="compositionally biased region" description="Basic and acidic residues" evidence="6">
    <location>
        <begin position="37"/>
        <end position="50"/>
    </location>
</feature>
<feature type="compositionally biased region" description="Low complexity" evidence="6">
    <location>
        <begin position="63"/>
        <end position="74"/>
    </location>
</feature>
<dbReference type="RefSeq" id="XP_028487934.1">
    <property type="nucleotide sequence ID" value="XM_028633620.1"/>
</dbReference>
<feature type="compositionally biased region" description="Acidic residues" evidence="6">
    <location>
        <begin position="75"/>
        <end position="86"/>
    </location>
</feature>
<feature type="compositionally biased region" description="Basic residues" evidence="6">
    <location>
        <begin position="205"/>
        <end position="218"/>
    </location>
</feature>
<evidence type="ECO:0000313" key="8">
    <source>
        <dbReference type="Proteomes" id="UP000283841"/>
    </source>
</evidence>
<dbReference type="PANTHER" id="PTHR19865">
    <property type="entry name" value="U3 SMALL NUCLEOLAR RNA INTERACTING PROTEIN 2"/>
    <property type="match status" value="1"/>
</dbReference>
<dbReference type="PROSITE" id="PS50294">
    <property type="entry name" value="WD_REPEATS_REGION"/>
    <property type="match status" value="1"/>
</dbReference>
<gene>
    <name evidence="7" type="ORF">C8Q69DRAFT_525893</name>
</gene>
<feature type="repeat" description="WD" evidence="5">
    <location>
        <begin position="324"/>
        <end position="357"/>
    </location>
</feature>
<dbReference type="SMART" id="SM00320">
    <property type="entry name" value="WD40"/>
    <property type="match status" value="6"/>
</dbReference>
<dbReference type="GO" id="GO:0032040">
    <property type="term" value="C:small-subunit processome"/>
    <property type="evidence" value="ECO:0007669"/>
    <property type="project" value="TreeGrafter"/>
</dbReference>
<dbReference type="Proteomes" id="UP000283841">
    <property type="component" value="Unassembled WGS sequence"/>
</dbReference>
<feature type="repeat" description="WD" evidence="5">
    <location>
        <begin position="232"/>
        <end position="273"/>
    </location>
</feature>
<dbReference type="VEuPathDB" id="FungiDB:C8Q69DRAFT_525893"/>
<comment type="caution">
    <text evidence="7">The sequence shown here is derived from an EMBL/GenBank/DDBJ whole genome shotgun (WGS) entry which is preliminary data.</text>
</comment>
<accession>A0A443I2H6</accession>
<evidence type="ECO:0000256" key="5">
    <source>
        <dbReference type="PROSITE-ProRule" id="PRU00221"/>
    </source>
</evidence>
<dbReference type="Gene3D" id="2.130.10.10">
    <property type="entry name" value="YVTN repeat-like/Quinoprotein amine dehydrogenase"/>
    <property type="match status" value="1"/>
</dbReference>
<feature type="compositionally biased region" description="Acidic residues" evidence="6">
    <location>
        <begin position="51"/>
        <end position="62"/>
    </location>
</feature>
<proteinExistence type="predicted"/>
<feature type="region of interest" description="Disordered" evidence="6">
    <location>
        <begin position="1"/>
        <end position="88"/>
    </location>
</feature>
<dbReference type="CDD" id="cd00200">
    <property type="entry name" value="WD40"/>
    <property type="match status" value="1"/>
</dbReference>
<protein>
    <submittedName>
        <fullName evidence="7">Putative small nucleolar ribonucleo protein complex subunit</fullName>
    </submittedName>
</protein>
<keyword evidence="2 5" id="KW-0853">WD repeat</keyword>
<reference evidence="7 8" key="1">
    <citation type="journal article" date="2018" name="Front. Microbiol.">
        <title>Genomic and genetic insights into a cosmopolitan fungus, Paecilomyces variotii (Eurotiales).</title>
        <authorList>
            <person name="Urquhart A.S."/>
            <person name="Mondo S.J."/>
            <person name="Makela M.R."/>
            <person name="Hane J.K."/>
            <person name="Wiebenga A."/>
            <person name="He G."/>
            <person name="Mihaltcheva S."/>
            <person name="Pangilinan J."/>
            <person name="Lipzen A."/>
            <person name="Barry K."/>
            <person name="de Vries R.P."/>
            <person name="Grigoriev I.V."/>
            <person name="Idnurm A."/>
        </authorList>
    </citation>
    <scope>NUCLEOTIDE SEQUENCE [LARGE SCALE GENOMIC DNA]</scope>
    <source>
        <strain evidence="7 8">CBS 101075</strain>
    </source>
</reference>
<dbReference type="SUPFAM" id="SSF50978">
    <property type="entry name" value="WD40 repeat-like"/>
    <property type="match status" value="1"/>
</dbReference>
<dbReference type="InterPro" id="IPR036322">
    <property type="entry name" value="WD40_repeat_dom_sf"/>
</dbReference>
<feature type="region of interest" description="Disordered" evidence="6">
    <location>
        <begin position="187"/>
        <end position="218"/>
    </location>
</feature>
<dbReference type="PROSITE" id="PS50082">
    <property type="entry name" value="WD_REPEATS_2"/>
    <property type="match status" value="3"/>
</dbReference>
<dbReference type="GeneID" id="39602897"/>
<feature type="region of interest" description="Disordered" evidence="6">
    <location>
        <begin position="546"/>
        <end position="572"/>
    </location>
</feature>
<keyword evidence="3" id="KW-0677">Repeat</keyword>
<dbReference type="InterPro" id="IPR039241">
    <property type="entry name" value="Rrp9-like"/>
</dbReference>
<dbReference type="Pfam" id="PF00400">
    <property type="entry name" value="WD40"/>
    <property type="match status" value="5"/>
</dbReference>
<dbReference type="InterPro" id="IPR015943">
    <property type="entry name" value="WD40/YVTN_repeat-like_dom_sf"/>
</dbReference>
<evidence type="ECO:0000256" key="2">
    <source>
        <dbReference type="ARBA" id="ARBA00022574"/>
    </source>
</evidence>
<evidence type="ECO:0000313" key="7">
    <source>
        <dbReference type="EMBL" id="RWQ98289.1"/>
    </source>
</evidence>
<feature type="compositionally biased region" description="Basic residues" evidence="6">
    <location>
        <begin position="554"/>
        <end position="563"/>
    </location>
</feature>
<dbReference type="InterPro" id="IPR001680">
    <property type="entry name" value="WD40_rpt"/>
</dbReference>
<name>A0A443I2H6_BYSSP</name>
<keyword evidence="8" id="KW-1185">Reference proteome</keyword>
<evidence type="ECO:0000256" key="4">
    <source>
        <dbReference type="ARBA" id="ARBA00023242"/>
    </source>
</evidence>
<dbReference type="EMBL" id="RCNU01000002">
    <property type="protein sequence ID" value="RWQ98289.1"/>
    <property type="molecule type" value="Genomic_DNA"/>
</dbReference>
<dbReference type="GO" id="GO:0034511">
    <property type="term" value="F:U3 snoRNA binding"/>
    <property type="evidence" value="ECO:0007669"/>
    <property type="project" value="InterPro"/>
</dbReference>
<organism evidence="7 8">
    <name type="scientific">Byssochlamys spectabilis</name>
    <name type="common">Paecilomyces variotii</name>
    <dbReference type="NCBI Taxonomy" id="264951"/>
    <lineage>
        <taxon>Eukaryota</taxon>
        <taxon>Fungi</taxon>
        <taxon>Dikarya</taxon>
        <taxon>Ascomycota</taxon>
        <taxon>Pezizomycotina</taxon>
        <taxon>Eurotiomycetes</taxon>
        <taxon>Eurotiomycetidae</taxon>
        <taxon>Eurotiales</taxon>
        <taxon>Thermoascaceae</taxon>
        <taxon>Paecilomyces</taxon>
    </lineage>
</organism>
<dbReference type="AlphaFoldDB" id="A0A443I2H6"/>
<evidence type="ECO:0000256" key="1">
    <source>
        <dbReference type="ARBA" id="ARBA00004123"/>
    </source>
</evidence>
<dbReference type="STRING" id="264951.A0A443I2H6"/>
<evidence type="ECO:0000256" key="3">
    <source>
        <dbReference type="ARBA" id="ARBA00022737"/>
    </source>
</evidence>
<feature type="repeat" description="WD" evidence="5">
    <location>
        <begin position="274"/>
        <end position="321"/>
    </location>
</feature>